<dbReference type="SUPFAM" id="SSF52540">
    <property type="entry name" value="P-loop containing nucleoside triphosphate hydrolases"/>
    <property type="match status" value="2"/>
</dbReference>
<feature type="coiled-coil region" evidence="4">
    <location>
        <begin position="171"/>
        <end position="349"/>
    </location>
</feature>
<dbReference type="GO" id="GO:0003697">
    <property type="term" value="F:single-stranded DNA binding"/>
    <property type="evidence" value="ECO:0007669"/>
    <property type="project" value="TreeGrafter"/>
</dbReference>
<dbReference type="GO" id="GO:0000724">
    <property type="term" value="P:double-strand break repair via homologous recombination"/>
    <property type="evidence" value="ECO:0007669"/>
    <property type="project" value="TreeGrafter"/>
</dbReference>
<dbReference type="PANTHER" id="PTHR45916:SF1">
    <property type="entry name" value="STRUCTURAL MAINTENANCE OF CHROMOSOMES PROTEIN 5"/>
    <property type="match status" value="1"/>
</dbReference>
<feature type="coiled-coil region" evidence="4">
    <location>
        <begin position="638"/>
        <end position="710"/>
    </location>
</feature>
<protein>
    <recommendedName>
        <fullName evidence="2">Structural maintenance of chromosomes protein 5</fullName>
    </recommendedName>
</protein>
<dbReference type="Pfam" id="PF13476">
    <property type="entry name" value="AAA_23"/>
    <property type="match status" value="1"/>
</dbReference>
<dbReference type="STRING" id="1754191.A0A1Y1VKT5"/>
<dbReference type="AlphaFoldDB" id="A0A1Y1VKT5"/>
<keyword evidence="3 4" id="KW-0175">Coiled coil</keyword>
<evidence type="ECO:0000256" key="4">
    <source>
        <dbReference type="SAM" id="Coils"/>
    </source>
</evidence>
<dbReference type="GO" id="GO:0005634">
    <property type="term" value="C:nucleus"/>
    <property type="evidence" value="ECO:0007669"/>
    <property type="project" value="TreeGrafter"/>
</dbReference>
<comment type="caution">
    <text evidence="6">The sequence shown here is derived from an EMBL/GenBank/DDBJ whole genome shotgun (WGS) entry which is preliminary data.</text>
</comment>
<organism evidence="6 7">
    <name type="scientific">Piromyces finnis</name>
    <dbReference type="NCBI Taxonomy" id="1754191"/>
    <lineage>
        <taxon>Eukaryota</taxon>
        <taxon>Fungi</taxon>
        <taxon>Fungi incertae sedis</taxon>
        <taxon>Chytridiomycota</taxon>
        <taxon>Chytridiomycota incertae sedis</taxon>
        <taxon>Neocallimastigomycetes</taxon>
        <taxon>Neocallimastigales</taxon>
        <taxon>Neocallimastigaceae</taxon>
        <taxon>Piromyces</taxon>
    </lineage>
</organism>
<feature type="coiled-coil region" evidence="4">
    <location>
        <begin position="781"/>
        <end position="878"/>
    </location>
</feature>
<keyword evidence="6" id="KW-0378">Hydrolase</keyword>
<sequence>MDGKITKVKLRNFVTYDYCEFTPGPNLNMIIGPNGTGKSSIVCGIALGLGGSTQTLGRAKDISDFIKHGAEKATIEITLFHQKKGKPSNITIQRTLKRNTNSTSWKIDGKPYNQKDVLSLIESFNIQIDNLCQFLPQDKVCEFAQMSSIELLNATLKAIGNKDLYTEYEELLKCQEQKNILQSNLENQEKILNKIKNQNEAIEREVAKYKERENILQNIRILEKQIPWGIYDKSREEYLEYRNKRNKQKKDIAEAEKKLLPLQEKKKEQEKKIERATQIENHLEKEYEECVKKYTELSKEIENLEEENNSIINNFLDFRENERELENKIKMHKRKMYELENSIEIKKKELIEKGIIDENGEELYNNNSSDNDTSTELGKIQWELGEKAQKLFEIDAEVRSIQNKEQDIRQQNFVYIEEIDRLRKQLSDLDNIRNQRLNLLERSHKPTFIAYQWLEKNRLMFKMHVYAPVLIEINPKNRECAAAVEAFTGSSLTTFVTQCKDDYDTFTNELIDKRRLKISVVMYENLSVNDFEVPIPKDELQDYGFDCYLIDLIQGPDPVKCALCKLNNIHAVPYAGRDIDAAPFDDDHRFKNYVINNVRYSKRAAYGMLSVRTQQLRDAKILFSNTDTKQKLKFENMILDNEKMKKKLELDMKELVQKESKLRTSYEKIRNEREAIKEKKKKLLDQKREYDRMKKQLDIVKIEYNSYSQNSSSYTEEKENFQRKINDNLSRREEKLENYTDYQKKAFELFNQKTTIIIDNLQDSALLSTTNEEIYNYQRFLNEMKEKYIKIDAEFKEVKNKAQSAYEEAKSSLEDLSDKEKRLVHEGFQNKTLDELQQALAEEKLKAEMINENNADIVKEYNERKAEIEHLKEETNTSKNSITEINDNMKEIEKTFIPKIHEVIQELDKKFSEAFDKIGCVGEIKLNENEEYKKWGIDIYVKFRDTEELQLLTGTRQSGGERSVSTILYLMTLQEFSKAPFRVVDEINQGMDSRNERLIHAQLVDAASQDGTSQYFLITPKLLPDLKYNSKMKVLCIYNGEWQMIENKHKVDKIDFRKYINKKKESLGHGSQHIHKKRR</sequence>
<name>A0A1Y1VKT5_9FUNG</name>
<proteinExistence type="inferred from homology"/>
<dbReference type="Proteomes" id="UP000193719">
    <property type="component" value="Unassembled WGS sequence"/>
</dbReference>
<dbReference type="OrthoDB" id="10254973at2759"/>
<evidence type="ECO:0000256" key="1">
    <source>
        <dbReference type="ARBA" id="ARBA00010171"/>
    </source>
</evidence>
<evidence type="ECO:0000256" key="3">
    <source>
        <dbReference type="ARBA" id="ARBA00023054"/>
    </source>
</evidence>
<keyword evidence="7" id="KW-1185">Reference proteome</keyword>
<dbReference type="InterPro" id="IPR038729">
    <property type="entry name" value="Rad50/SbcC_AAA"/>
</dbReference>
<gene>
    <name evidence="6" type="ORF">BCR36DRAFT_401736</name>
</gene>
<evidence type="ECO:0000256" key="2">
    <source>
        <dbReference type="ARBA" id="ARBA00018687"/>
    </source>
</evidence>
<dbReference type="Gene3D" id="3.40.50.300">
    <property type="entry name" value="P-loop containing nucleotide triphosphate hydrolases"/>
    <property type="match status" value="2"/>
</dbReference>
<evidence type="ECO:0000313" key="7">
    <source>
        <dbReference type="Proteomes" id="UP000193719"/>
    </source>
</evidence>
<reference evidence="6 7" key="1">
    <citation type="submission" date="2016-08" db="EMBL/GenBank/DDBJ databases">
        <title>Genomes of anaerobic fungi encode conserved fungal cellulosomes for biomass hydrolysis.</title>
        <authorList>
            <consortium name="DOE Joint Genome Institute"/>
            <person name="Haitjema C.H."/>
            <person name="Gilmore S.P."/>
            <person name="Henske J.K."/>
            <person name="Solomon K.V."/>
            <person name="De Groot R."/>
            <person name="Kuo A."/>
            <person name="Mondo S.J."/>
            <person name="Salamov A.A."/>
            <person name="Labutti K."/>
            <person name="Zhao Z."/>
            <person name="Chiniquy J."/>
            <person name="Barry K."/>
            <person name="Brewer H.M."/>
            <person name="Purvine S.O."/>
            <person name="Wright A.T."/>
            <person name="Boxma B."/>
            <person name="Van Alen T."/>
            <person name="Hackstein J.H."/>
            <person name="Baker S.E."/>
            <person name="Grigoriev I.V."/>
            <person name="O'Malley M.A."/>
        </authorList>
    </citation>
    <scope>NUCLEOTIDE SEQUENCE [LARGE SCALE GENOMIC DNA]</scope>
    <source>
        <strain evidence="7">finn</strain>
    </source>
</reference>
<dbReference type="EMBL" id="MCFH01000003">
    <property type="protein sequence ID" value="ORX59081.1"/>
    <property type="molecule type" value="Genomic_DNA"/>
</dbReference>
<dbReference type="GO" id="GO:0030915">
    <property type="term" value="C:Smc5-Smc6 complex"/>
    <property type="evidence" value="ECO:0007669"/>
    <property type="project" value="TreeGrafter"/>
</dbReference>
<evidence type="ECO:0000259" key="5">
    <source>
        <dbReference type="Pfam" id="PF13476"/>
    </source>
</evidence>
<accession>A0A1Y1VKT5</accession>
<feature type="domain" description="Rad50/SbcC-type AAA" evidence="5">
    <location>
        <begin position="7"/>
        <end position="258"/>
    </location>
</feature>
<dbReference type="PANTHER" id="PTHR45916">
    <property type="entry name" value="STRUCTURAL MAINTENANCE OF CHROMOSOMES PROTEIN 5"/>
    <property type="match status" value="1"/>
</dbReference>
<comment type="similarity">
    <text evidence="1">Belongs to the SMC family. SMC5 subfamily.</text>
</comment>
<dbReference type="InterPro" id="IPR027417">
    <property type="entry name" value="P-loop_NTPase"/>
</dbReference>
<dbReference type="GO" id="GO:0016887">
    <property type="term" value="F:ATP hydrolysis activity"/>
    <property type="evidence" value="ECO:0007669"/>
    <property type="project" value="InterPro"/>
</dbReference>
<evidence type="ECO:0000313" key="6">
    <source>
        <dbReference type="EMBL" id="ORX59081.1"/>
    </source>
</evidence>
<reference evidence="6 7" key="2">
    <citation type="submission" date="2016-08" db="EMBL/GenBank/DDBJ databases">
        <title>Pervasive Adenine N6-methylation of Active Genes in Fungi.</title>
        <authorList>
            <consortium name="DOE Joint Genome Institute"/>
            <person name="Mondo S.J."/>
            <person name="Dannebaum R.O."/>
            <person name="Kuo R.C."/>
            <person name="Labutti K."/>
            <person name="Haridas S."/>
            <person name="Kuo A."/>
            <person name="Salamov A."/>
            <person name="Ahrendt S.R."/>
            <person name="Lipzen A."/>
            <person name="Sullivan W."/>
            <person name="Andreopoulos W.B."/>
            <person name="Clum A."/>
            <person name="Lindquist E."/>
            <person name="Daum C."/>
            <person name="Ramamoorthy G.K."/>
            <person name="Gryganskyi A."/>
            <person name="Culley D."/>
            <person name="Magnuson J.K."/>
            <person name="James T.Y."/>
            <person name="O'Malley M.A."/>
            <person name="Stajich J.E."/>
            <person name="Spatafora J.W."/>
            <person name="Visel A."/>
            <person name="Grigoriev I.V."/>
        </authorList>
    </citation>
    <scope>NUCLEOTIDE SEQUENCE [LARGE SCALE GENOMIC DNA]</scope>
    <source>
        <strain evidence="7">finn</strain>
    </source>
</reference>